<evidence type="ECO:0000313" key="12">
    <source>
        <dbReference type="Proteomes" id="UP000291343"/>
    </source>
</evidence>
<comment type="caution">
    <text evidence="11">The sequence shown here is derived from an EMBL/GenBank/DDBJ whole genome shotgun (WGS) entry which is preliminary data.</text>
</comment>
<dbReference type="InterPro" id="IPR036236">
    <property type="entry name" value="Znf_C2H2_sf"/>
</dbReference>
<name>A0A482WMM5_LAOST</name>
<keyword evidence="5" id="KW-0862">Zinc</keyword>
<keyword evidence="3" id="KW-0677">Repeat</keyword>
<evidence type="ECO:0000256" key="4">
    <source>
        <dbReference type="ARBA" id="ARBA00022771"/>
    </source>
</evidence>
<dbReference type="EMBL" id="QKKF02030438">
    <property type="protein sequence ID" value="RZF34728.1"/>
    <property type="molecule type" value="Genomic_DNA"/>
</dbReference>
<dbReference type="SUPFAM" id="SSF57667">
    <property type="entry name" value="beta-beta-alpha zinc fingers"/>
    <property type="match status" value="2"/>
</dbReference>
<evidence type="ECO:0000256" key="8">
    <source>
        <dbReference type="ARBA" id="ARBA00023242"/>
    </source>
</evidence>
<keyword evidence="12" id="KW-1185">Reference proteome</keyword>
<organism evidence="11 12">
    <name type="scientific">Laodelphax striatellus</name>
    <name type="common">Small brown planthopper</name>
    <name type="synonym">Delphax striatella</name>
    <dbReference type="NCBI Taxonomy" id="195883"/>
    <lineage>
        <taxon>Eukaryota</taxon>
        <taxon>Metazoa</taxon>
        <taxon>Ecdysozoa</taxon>
        <taxon>Arthropoda</taxon>
        <taxon>Hexapoda</taxon>
        <taxon>Insecta</taxon>
        <taxon>Pterygota</taxon>
        <taxon>Neoptera</taxon>
        <taxon>Paraneoptera</taxon>
        <taxon>Hemiptera</taxon>
        <taxon>Auchenorrhyncha</taxon>
        <taxon>Fulgoroidea</taxon>
        <taxon>Delphacidae</taxon>
        <taxon>Criomorphinae</taxon>
        <taxon>Laodelphax</taxon>
    </lineage>
</organism>
<dbReference type="PROSITE" id="PS50157">
    <property type="entry name" value="ZINC_FINGER_C2H2_2"/>
    <property type="match status" value="2"/>
</dbReference>
<proteinExistence type="predicted"/>
<keyword evidence="8" id="KW-0539">Nucleus</keyword>
<evidence type="ECO:0000256" key="9">
    <source>
        <dbReference type="PROSITE-ProRule" id="PRU00042"/>
    </source>
</evidence>
<dbReference type="PANTHER" id="PTHR47772">
    <property type="entry name" value="ZINC FINGER PROTEIN 200"/>
    <property type="match status" value="1"/>
</dbReference>
<gene>
    <name evidence="11" type="ORF">LSTR_LSTR015923</name>
</gene>
<dbReference type="Pfam" id="PF13912">
    <property type="entry name" value="zf-C2H2_6"/>
    <property type="match status" value="1"/>
</dbReference>
<keyword evidence="4 9" id="KW-0863">Zinc-finger</keyword>
<comment type="subcellular location">
    <subcellularLocation>
        <location evidence="1">Nucleus</location>
    </subcellularLocation>
</comment>
<keyword evidence="2" id="KW-0479">Metal-binding</keyword>
<protein>
    <recommendedName>
        <fullName evidence="10">C2H2-type domain-containing protein</fullName>
    </recommendedName>
</protein>
<dbReference type="GO" id="GO:0008270">
    <property type="term" value="F:zinc ion binding"/>
    <property type="evidence" value="ECO:0007669"/>
    <property type="project" value="UniProtKB-KW"/>
</dbReference>
<dbReference type="PROSITE" id="PS00028">
    <property type="entry name" value="ZINC_FINGER_C2H2_1"/>
    <property type="match status" value="3"/>
</dbReference>
<dbReference type="InterPro" id="IPR013087">
    <property type="entry name" value="Znf_C2H2_type"/>
</dbReference>
<dbReference type="FunFam" id="3.30.160.60:FF:001289">
    <property type="entry name" value="Zinc finger protein 574"/>
    <property type="match status" value="1"/>
</dbReference>
<dbReference type="OrthoDB" id="654211at2759"/>
<dbReference type="Pfam" id="PF00096">
    <property type="entry name" value="zf-C2H2"/>
    <property type="match status" value="2"/>
</dbReference>
<dbReference type="Proteomes" id="UP000291343">
    <property type="component" value="Unassembled WGS sequence"/>
</dbReference>
<feature type="non-terminal residue" evidence="11">
    <location>
        <position position="106"/>
    </location>
</feature>
<dbReference type="InParanoid" id="A0A482WMM5"/>
<sequence>FHLLEHANCHSNVKPYTCSTCNKAFHRRAQLRQHSLVHRAGTTLRNTCIKCGKTFSRHSGLRMHMRRHEVGRTFKCALCSLSLPSISALLSHRKKHQSCTKLKSEL</sequence>
<reference evidence="11 12" key="1">
    <citation type="journal article" date="2017" name="Gigascience">
        <title>Genome sequence of the small brown planthopper, Laodelphax striatellus.</title>
        <authorList>
            <person name="Zhu J."/>
            <person name="Jiang F."/>
            <person name="Wang X."/>
            <person name="Yang P."/>
            <person name="Bao Y."/>
            <person name="Zhao W."/>
            <person name="Wang W."/>
            <person name="Lu H."/>
            <person name="Wang Q."/>
            <person name="Cui N."/>
            <person name="Li J."/>
            <person name="Chen X."/>
            <person name="Luo L."/>
            <person name="Yu J."/>
            <person name="Kang L."/>
            <person name="Cui F."/>
        </authorList>
    </citation>
    <scope>NUCLEOTIDE SEQUENCE [LARGE SCALE GENOMIC DNA]</scope>
    <source>
        <strain evidence="11">Lst14</strain>
    </source>
</reference>
<dbReference type="FunFam" id="3.30.160.60:FF:000100">
    <property type="entry name" value="Zinc finger 45-like"/>
    <property type="match status" value="1"/>
</dbReference>
<evidence type="ECO:0000256" key="5">
    <source>
        <dbReference type="ARBA" id="ARBA00022833"/>
    </source>
</evidence>
<feature type="non-terminal residue" evidence="11">
    <location>
        <position position="1"/>
    </location>
</feature>
<evidence type="ECO:0000256" key="1">
    <source>
        <dbReference type="ARBA" id="ARBA00004123"/>
    </source>
</evidence>
<keyword evidence="7" id="KW-0804">Transcription</keyword>
<dbReference type="GO" id="GO:0006357">
    <property type="term" value="P:regulation of transcription by RNA polymerase II"/>
    <property type="evidence" value="ECO:0007669"/>
    <property type="project" value="UniProtKB-ARBA"/>
</dbReference>
<evidence type="ECO:0000256" key="2">
    <source>
        <dbReference type="ARBA" id="ARBA00022723"/>
    </source>
</evidence>
<feature type="domain" description="C2H2-type" evidence="10">
    <location>
        <begin position="16"/>
        <end position="43"/>
    </location>
</feature>
<dbReference type="STRING" id="195883.A0A482WMM5"/>
<accession>A0A482WMM5</accession>
<evidence type="ECO:0000256" key="7">
    <source>
        <dbReference type="ARBA" id="ARBA00023163"/>
    </source>
</evidence>
<dbReference type="PANTHER" id="PTHR47772:SF13">
    <property type="entry name" value="GASTRULA ZINC FINGER PROTEIN XLCGF49.1-LIKE-RELATED"/>
    <property type="match status" value="1"/>
</dbReference>
<dbReference type="AlphaFoldDB" id="A0A482WMM5"/>
<dbReference type="InterPro" id="IPR050636">
    <property type="entry name" value="C2H2-ZF_domain-containing"/>
</dbReference>
<feature type="domain" description="C2H2-type" evidence="10">
    <location>
        <begin position="46"/>
        <end position="73"/>
    </location>
</feature>
<dbReference type="Gene3D" id="3.30.160.60">
    <property type="entry name" value="Classic Zinc Finger"/>
    <property type="match status" value="2"/>
</dbReference>
<keyword evidence="6" id="KW-0805">Transcription regulation</keyword>
<evidence type="ECO:0000313" key="11">
    <source>
        <dbReference type="EMBL" id="RZF34728.1"/>
    </source>
</evidence>
<evidence type="ECO:0000259" key="10">
    <source>
        <dbReference type="PROSITE" id="PS50157"/>
    </source>
</evidence>
<evidence type="ECO:0000256" key="6">
    <source>
        <dbReference type="ARBA" id="ARBA00023015"/>
    </source>
</evidence>
<dbReference type="GO" id="GO:0005634">
    <property type="term" value="C:nucleus"/>
    <property type="evidence" value="ECO:0007669"/>
    <property type="project" value="UniProtKB-SubCell"/>
</dbReference>
<evidence type="ECO:0000256" key="3">
    <source>
        <dbReference type="ARBA" id="ARBA00022737"/>
    </source>
</evidence>
<dbReference type="SMART" id="SM00355">
    <property type="entry name" value="ZnF_C2H2"/>
    <property type="match status" value="3"/>
</dbReference>